<gene>
    <name evidence="2" type="ORF">CAMP_LOCUS14962</name>
</gene>
<dbReference type="EMBL" id="CANHGI010000005">
    <property type="protein sequence ID" value="CAI5452325.1"/>
    <property type="molecule type" value="Genomic_DNA"/>
</dbReference>
<sequence>MEEATGQEEYLFEKPKGGRRYLGKPHHKGKDHMFNILRTEKHLEKTVEGQVKNQESSDNFEPDVKYSLNKKQRWELAENPVEMLKMAPESMEVHVVEKNIMREDAGTFAVHSKIRNGEDPDDFDVRSCFTSGSGQDFSNFLPESRELSEKKRGSKNKLNNVEEPEIKPTVIYNIYRAHKSKEMIELSAPKGRKPRKARKNENLMNEIVYSEEESEYSESDEKTEEVREHLEYSLCLDEEKKTKQKKTKIQQTSESSTSDFEIIPREFPEVSDFSQYLRDHPYTLITLPIHFTKISTKNLQLQSEVKDLLEKNVVVETITENDIIVDISKWINPYVKVQGQSELLVGISHFNRRICTFIISSTIDVRESSESIRSKITSSVNLYEALRSISEIVLSNRIRVENAKIIEEGLIVDDLYKKEEETIPNCEFTRENGTPIDWSFICSMVHSPNQNFEFSTCGMCDICNQQSYSGLYSSTCSNCLSSRFFHEFSSHNIPSQIPYNVLQRIIPLPILNLYTTQLFEEFQPAEKCPNCMTLLTFSEEKKWDDHKCGNCGTNYCSKCRIQKPHWPMKCSEFEEWNKKWEARLEFENAQGNGTETLLKMVCQCRKGIITVKMPCEGIDHIICPACKIWISLEKMKIIYKKCYYPWSARCRKRWQSNPDWRENIRFARDFQPHSTLSIPIKEIPIFPKNVIENCRNGRNIGKNNGYLIEMITAWMYMQKGNKENEEEFKKIRKIVENLQNENNYDLLIQKVNSISK</sequence>
<evidence type="ECO:0000313" key="3">
    <source>
        <dbReference type="Proteomes" id="UP001152747"/>
    </source>
</evidence>
<proteinExistence type="predicted"/>
<comment type="caution">
    <text evidence="2">The sequence shown here is derived from an EMBL/GenBank/DDBJ whole genome shotgun (WGS) entry which is preliminary data.</text>
</comment>
<reference evidence="2" key="1">
    <citation type="submission" date="2022-11" db="EMBL/GenBank/DDBJ databases">
        <authorList>
            <person name="Kikuchi T."/>
        </authorList>
    </citation>
    <scope>NUCLEOTIDE SEQUENCE</scope>
    <source>
        <strain evidence="2">PS1010</strain>
    </source>
</reference>
<keyword evidence="3" id="KW-1185">Reference proteome</keyword>
<feature type="region of interest" description="Disordered" evidence="1">
    <location>
        <begin position="137"/>
        <end position="161"/>
    </location>
</feature>
<protein>
    <submittedName>
        <fullName evidence="2">Uncharacterized protein</fullName>
    </submittedName>
</protein>
<feature type="region of interest" description="Disordered" evidence="1">
    <location>
        <begin position="1"/>
        <end position="31"/>
    </location>
</feature>
<evidence type="ECO:0000256" key="1">
    <source>
        <dbReference type="SAM" id="MobiDB-lite"/>
    </source>
</evidence>
<dbReference type="PANTHER" id="PTHR31063">
    <property type="entry name" value="PROTEIN CBG08668"/>
    <property type="match status" value="1"/>
</dbReference>
<name>A0A9P1IWB8_9PELO</name>
<dbReference type="PANTHER" id="PTHR31063:SF4">
    <property type="entry name" value="IBR DOMAIN-CONTAINING PROTEIN"/>
    <property type="match status" value="1"/>
</dbReference>
<dbReference type="Proteomes" id="UP001152747">
    <property type="component" value="Unassembled WGS sequence"/>
</dbReference>
<dbReference type="OrthoDB" id="5787359at2759"/>
<feature type="compositionally biased region" description="Basic residues" evidence="1">
    <location>
        <begin position="17"/>
        <end position="30"/>
    </location>
</feature>
<dbReference type="AlphaFoldDB" id="A0A9P1IWB8"/>
<organism evidence="2 3">
    <name type="scientific">Caenorhabditis angaria</name>
    <dbReference type="NCBI Taxonomy" id="860376"/>
    <lineage>
        <taxon>Eukaryota</taxon>
        <taxon>Metazoa</taxon>
        <taxon>Ecdysozoa</taxon>
        <taxon>Nematoda</taxon>
        <taxon>Chromadorea</taxon>
        <taxon>Rhabditida</taxon>
        <taxon>Rhabditina</taxon>
        <taxon>Rhabditomorpha</taxon>
        <taxon>Rhabditoidea</taxon>
        <taxon>Rhabditidae</taxon>
        <taxon>Peloderinae</taxon>
        <taxon>Caenorhabditis</taxon>
    </lineage>
</organism>
<dbReference type="CDD" id="cd20335">
    <property type="entry name" value="BRcat_RBR"/>
    <property type="match status" value="1"/>
</dbReference>
<accession>A0A9P1IWB8</accession>
<evidence type="ECO:0000313" key="2">
    <source>
        <dbReference type="EMBL" id="CAI5452325.1"/>
    </source>
</evidence>